<sequence>MINVFDDGKKFNNKTMMKSAYMALSELDDNNTLLQTYIYDMEIFKKVYEMSHPKIENIDIDLYEEEKNTFLNFLNKIKSSYQENLVDLSEIFYNYEKAYKIINEKIFYDLIIPTLERFLKNTIPFTFLYSLENAFKNIEFLGVYIESVTTSFNLEEIFIELKDRFSALSIDKERSFFSEIFEKLF</sequence>
<keyword evidence="2" id="KW-1185">Reference proteome</keyword>
<dbReference type="VEuPathDB" id="MicrosporidiaDB:NAPIS_ORF01034"/>
<evidence type="ECO:0000313" key="1">
    <source>
        <dbReference type="EMBL" id="EQB61381.1"/>
    </source>
</evidence>
<name>T0MDQ7_9MICR</name>
<accession>T0MDQ7</accession>
<proteinExistence type="predicted"/>
<dbReference type="EMBL" id="KE647144">
    <property type="protein sequence ID" value="EQB61381.1"/>
    <property type="molecule type" value="Genomic_DNA"/>
</dbReference>
<protein>
    <submittedName>
        <fullName evidence="1">Uncharacterized protein</fullName>
    </submittedName>
</protein>
<organism evidence="1 2">
    <name type="scientific">Vairimorpha apis BRL 01</name>
    <dbReference type="NCBI Taxonomy" id="1037528"/>
    <lineage>
        <taxon>Eukaryota</taxon>
        <taxon>Fungi</taxon>
        <taxon>Fungi incertae sedis</taxon>
        <taxon>Microsporidia</taxon>
        <taxon>Nosematidae</taxon>
        <taxon>Vairimorpha</taxon>
    </lineage>
</organism>
<dbReference type="HOGENOM" id="CLU_1461724_0_0_1"/>
<dbReference type="Proteomes" id="UP000053780">
    <property type="component" value="Unassembled WGS sequence"/>
</dbReference>
<dbReference type="OrthoDB" id="2196302at2759"/>
<evidence type="ECO:0000313" key="2">
    <source>
        <dbReference type="Proteomes" id="UP000053780"/>
    </source>
</evidence>
<reference evidence="1 2" key="1">
    <citation type="journal article" date="2013" name="BMC Genomics">
        <title>Genome sequencing and comparative genomics of honey bee microsporidia, Nosema apis reveal novel insights into host-parasite interactions.</title>
        <authorList>
            <person name="Chen Yp."/>
            <person name="Pettis J.S."/>
            <person name="Zhao Y."/>
            <person name="Liu X."/>
            <person name="Tallon L.J."/>
            <person name="Sadzewicz L.D."/>
            <person name="Li R."/>
            <person name="Zheng H."/>
            <person name="Huang S."/>
            <person name="Zhang X."/>
            <person name="Hamilton M.C."/>
            <person name="Pernal S.F."/>
            <person name="Melathopoulos A.P."/>
            <person name="Yan X."/>
            <person name="Evans J.D."/>
        </authorList>
    </citation>
    <scope>NUCLEOTIDE SEQUENCE [LARGE SCALE GENOMIC DNA]</scope>
    <source>
        <strain evidence="1 2">BRL 01</strain>
    </source>
</reference>
<dbReference type="AlphaFoldDB" id="T0MDQ7"/>
<gene>
    <name evidence="1" type="ORF">NAPIS_ORF01034</name>
</gene>